<protein>
    <submittedName>
        <fullName evidence="1">Uncharacterized protein</fullName>
    </submittedName>
</protein>
<proteinExistence type="predicted"/>
<reference evidence="1" key="1">
    <citation type="submission" date="2019-12" db="EMBL/GenBank/DDBJ databases">
        <title>Genome sequencing and annotation of Brassica cretica.</title>
        <authorList>
            <person name="Studholme D.J."/>
            <person name="Sarris P."/>
        </authorList>
    </citation>
    <scope>NUCLEOTIDE SEQUENCE</scope>
    <source>
        <strain evidence="1">PFS-109/04</strain>
        <tissue evidence="1">Leaf</tissue>
    </source>
</reference>
<evidence type="ECO:0000313" key="2">
    <source>
        <dbReference type="Proteomes" id="UP000712600"/>
    </source>
</evidence>
<dbReference type="Proteomes" id="UP000712600">
    <property type="component" value="Unassembled WGS sequence"/>
</dbReference>
<gene>
    <name evidence="1" type="ORF">F2Q69_00027930</name>
</gene>
<dbReference type="AlphaFoldDB" id="A0A8S9RSI8"/>
<evidence type="ECO:0000313" key="1">
    <source>
        <dbReference type="EMBL" id="KAF3584295.1"/>
    </source>
</evidence>
<accession>A0A8S9RSI8</accession>
<name>A0A8S9RSI8_BRACR</name>
<dbReference type="EMBL" id="QGKX02000088">
    <property type="protein sequence ID" value="KAF3584295.1"/>
    <property type="molecule type" value="Genomic_DNA"/>
</dbReference>
<organism evidence="1 2">
    <name type="scientific">Brassica cretica</name>
    <name type="common">Mustard</name>
    <dbReference type="NCBI Taxonomy" id="69181"/>
    <lineage>
        <taxon>Eukaryota</taxon>
        <taxon>Viridiplantae</taxon>
        <taxon>Streptophyta</taxon>
        <taxon>Embryophyta</taxon>
        <taxon>Tracheophyta</taxon>
        <taxon>Spermatophyta</taxon>
        <taxon>Magnoliopsida</taxon>
        <taxon>eudicotyledons</taxon>
        <taxon>Gunneridae</taxon>
        <taxon>Pentapetalae</taxon>
        <taxon>rosids</taxon>
        <taxon>malvids</taxon>
        <taxon>Brassicales</taxon>
        <taxon>Brassicaceae</taxon>
        <taxon>Brassiceae</taxon>
        <taxon>Brassica</taxon>
    </lineage>
</organism>
<comment type="caution">
    <text evidence="1">The sequence shown here is derived from an EMBL/GenBank/DDBJ whole genome shotgun (WGS) entry which is preliminary data.</text>
</comment>
<sequence>MTNSPNNMNLAICSASAIVSEFDLARSPSRQPLARISLKDENSSRHLVFKQP</sequence>